<protein>
    <recommendedName>
        <fullName evidence="3">PNPLA domain-containing protein</fullName>
    </recommendedName>
</protein>
<dbReference type="HOGENOM" id="CLU_000288_144_9_5"/>
<keyword evidence="1 2" id="KW-0443">Lipid metabolism</keyword>
<evidence type="ECO:0000313" key="5">
    <source>
        <dbReference type="Proteomes" id="UP000028926"/>
    </source>
</evidence>
<name>A0A077AX55_9PROT</name>
<dbReference type="EMBL" id="CP008941">
    <property type="protein sequence ID" value="AIK97181.1"/>
    <property type="molecule type" value="Genomic_DNA"/>
</dbReference>
<dbReference type="Pfam" id="PF01734">
    <property type="entry name" value="Patatin"/>
    <property type="match status" value="1"/>
</dbReference>
<evidence type="ECO:0000313" key="4">
    <source>
        <dbReference type="EMBL" id="AIK97181.1"/>
    </source>
</evidence>
<proteinExistence type="predicted"/>
<keyword evidence="2" id="KW-0378">Hydrolase</keyword>
<dbReference type="InterPro" id="IPR002641">
    <property type="entry name" value="PNPLA_dom"/>
</dbReference>
<accession>A0A077AX55</accession>
<dbReference type="Gene3D" id="3.40.1090.10">
    <property type="entry name" value="Cytosolic phospholipase A2 catalytic domain"/>
    <property type="match status" value="1"/>
</dbReference>
<dbReference type="InterPro" id="IPR016035">
    <property type="entry name" value="Acyl_Trfase/lysoPLipase"/>
</dbReference>
<feature type="active site" description="Nucleophile" evidence="2">
    <location>
        <position position="73"/>
    </location>
</feature>
<dbReference type="KEGG" id="paca:ID47_11245"/>
<dbReference type="Proteomes" id="UP000028926">
    <property type="component" value="Chromosome"/>
</dbReference>
<dbReference type="GO" id="GO:0016042">
    <property type="term" value="P:lipid catabolic process"/>
    <property type="evidence" value="ECO:0007669"/>
    <property type="project" value="UniProtKB-UniRule"/>
</dbReference>
<evidence type="ECO:0000256" key="2">
    <source>
        <dbReference type="PROSITE-ProRule" id="PRU01161"/>
    </source>
</evidence>
<keyword evidence="5" id="KW-1185">Reference proteome</keyword>
<evidence type="ECO:0000259" key="3">
    <source>
        <dbReference type="PROSITE" id="PS51635"/>
    </source>
</evidence>
<organism evidence="4 5">
    <name type="scientific">Candidatus Odyssella acanthamoebae</name>
    <dbReference type="NCBI Taxonomy" id="91604"/>
    <lineage>
        <taxon>Bacteria</taxon>
        <taxon>Pseudomonadati</taxon>
        <taxon>Pseudomonadota</taxon>
        <taxon>Alphaproteobacteria</taxon>
        <taxon>Holosporales</taxon>
        <taxon>Candidatus Paracaedibacteraceae</taxon>
        <taxon>Candidatus Odyssella</taxon>
    </lineage>
</organism>
<dbReference type="RefSeq" id="WP_038466400.1">
    <property type="nucleotide sequence ID" value="NZ_CP008941.1"/>
</dbReference>
<feature type="domain" description="PNPLA" evidence="3">
    <location>
        <begin position="35"/>
        <end position="217"/>
    </location>
</feature>
<feature type="short sequence motif" description="GXSXG" evidence="2">
    <location>
        <begin position="71"/>
        <end position="75"/>
    </location>
</feature>
<dbReference type="PANTHER" id="PTHR24138">
    <property type="entry name" value="INTRACELLLAR PHOSPHOLIPASE A FAMILY"/>
    <property type="match status" value="1"/>
</dbReference>
<dbReference type="InterPro" id="IPR047156">
    <property type="entry name" value="Teg/CotR/CapV-like"/>
</dbReference>
<dbReference type="PROSITE" id="PS51635">
    <property type="entry name" value="PNPLA"/>
    <property type="match status" value="1"/>
</dbReference>
<dbReference type="eggNOG" id="COG3621">
    <property type="taxonomic scope" value="Bacteria"/>
</dbReference>
<dbReference type="CDD" id="cd07199">
    <property type="entry name" value="Pat17_PNPLA8_PNPLA9_like"/>
    <property type="match status" value="1"/>
</dbReference>
<gene>
    <name evidence="4" type="ORF">ID47_11245</name>
</gene>
<feature type="short sequence motif" description="GXGXXG" evidence="2">
    <location>
        <begin position="39"/>
        <end position="44"/>
    </location>
</feature>
<dbReference type="SUPFAM" id="SSF52151">
    <property type="entry name" value="FabD/lysophospholipase-like"/>
    <property type="match status" value="1"/>
</dbReference>
<dbReference type="OrthoDB" id="9807112at2"/>
<dbReference type="AlphaFoldDB" id="A0A077AX55"/>
<keyword evidence="2" id="KW-0442">Lipid degradation</keyword>
<dbReference type="PANTHER" id="PTHR24138:SF10">
    <property type="entry name" value="PHOSPHOLIPASE A2"/>
    <property type="match status" value="1"/>
</dbReference>
<sequence length="336" mass="37196">MDWLKTFVYGAQVVTAPLSIQEAPIEPLSLPPTVITIDGGGIRGLYTIKIMQAVEGRLNGTISEHAQVLAGTSTGSILSFGLAENKSLEAMENLYKNHSSEIFYHTTWEMIETGDGLYGPKYGPTHFETLLQENFSQRTLRDIENHHVIAYSTNITTQTVKIFDSKKAQKDPEEDETIWFAIRSSAAAPPYFPLTQWKGYALGDGGLIVNNPSTATAIQLKKHYGWEVLQNLKMVSFGTGTYPTGMRYEDAHNNGVLQWVVPISDMIMKSSSNMYNQWTEDLLSADQLLRVNGSLPTNIGLDDYSPQSILAIETAALTYIKDHPDIIDRAAKMLGG</sequence>
<feature type="short sequence motif" description="DGA/G" evidence="2">
    <location>
        <begin position="204"/>
        <end position="206"/>
    </location>
</feature>
<evidence type="ECO:0000256" key="1">
    <source>
        <dbReference type="ARBA" id="ARBA00023098"/>
    </source>
</evidence>
<dbReference type="GO" id="GO:0016787">
    <property type="term" value="F:hydrolase activity"/>
    <property type="evidence" value="ECO:0007669"/>
    <property type="project" value="UniProtKB-UniRule"/>
</dbReference>
<feature type="active site" description="Proton acceptor" evidence="2">
    <location>
        <position position="204"/>
    </location>
</feature>
<reference evidence="4 5" key="1">
    <citation type="submission" date="2014-07" db="EMBL/GenBank/DDBJ databases">
        <title>Comparative genomic insights into amoeba endosymbionts belonging to the families of Holosporaceae and Candidatus Midichloriaceae within Rickettsiales.</title>
        <authorList>
            <person name="Wang Z."/>
            <person name="Wu M."/>
        </authorList>
    </citation>
    <scope>NUCLEOTIDE SEQUENCE [LARGE SCALE GENOMIC DNA]</scope>
    <source>
        <strain evidence="4">PRA3</strain>
    </source>
</reference>
<dbReference type="STRING" id="91604.ID47_11245"/>